<dbReference type="Proteomes" id="UP000798662">
    <property type="component" value="Chromosome 3"/>
</dbReference>
<evidence type="ECO:0000313" key="1">
    <source>
        <dbReference type="EMBL" id="KAK1868124.1"/>
    </source>
</evidence>
<keyword evidence="2" id="KW-1185">Reference proteome</keyword>
<comment type="caution">
    <text evidence="1">The sequence shown here is derived from an EMBL/GenBank/DDBJ whole genome shotgun (WGS) entry which is preliminary data.</text>
</comment>
<accession>A0ACC3CD76</accession>
<reference evidence="1" key="1">
    <citation type="submission" date="2019-11" db="EMBL/GenBank/DDBJ databases">
        <title>Nori genome reveals adaptations in red seaweeds to the harsh intertidal environment.</title>
        <authorList>
            <person name="Wang D."/>
            <person name="Mao Y."/>
        </authorList>
    </citation>
    <scope>NUCLEOTIDE SEQUENCE</scope>
    <source>
        <tissue evidence="1">Gametophyte</tissue>
    </source>
</reference>
<evidence type="ECO:0000313" key="2">
    <source>
        <dbReference type="Proteomes" id="UP000798662"/>
    </source>
</evidence>
<proteinExistence type="predicted"/>
<protein>
    <submittedName>
        <fullName evidence="1">Uncharacterized protein</fullName>
    </submittedName>
</protein>
<organism evidence="1 2">
    <name type="scientific">Pyropia yezoensis</name>
    <name type="common">Susabi-nori</name>
    <name type="synonym">Porphyra yezoensis</name>
    <dbReference type="NCBI Taxonomy" id="2788"/>
    <lineage>
        <taxon>Eukaryota</taxon>
        <taxon>Rhodophyta</taxon>
        <taxon>Bangiophyceae</taxon>
        <taxon>Bangiales</taxon>
        <taxon>Bangiaceae</taxon>
        <taxon>Pyropia</taxon>
    </lineage>
</organism>
<name>A0ACC3CD76_PYRYE</name>
<dbReference type="EMBL" id="CM020620">
    <property type="protein sequence ID" value="KAK1868124.1"/>
    <property type="molecule type" value="Genomic_DNA"/>
</dbReference>
<sequence>MPIAVLLDELKNENVQLRMHATRRLKTIAAALGPERTRCELLPFLMETIDDEDEVLLVLSDELGDFIGAVGGVDHAAALLEPLESLSMVEETCVRDRAVEALRRILATVVAESADRGAALHASHLFPLLRRVATGDWFTSRISACALFACTYRGLPVQRVDLRNECLSLFKQLARDDTPMVRRAAASNLGDLARAVAEVEPALVATELVPIFCELVDDEQDSVRLLVVENAAAVAALIIPGTAPVKAPPVDEGGASVSGPSGDKSPTTAGSSSTPGTGADASGPAAMTDGPGDVAPSASGSAAPANQDDDGLPLTPVEPNQQRDDFVLPVVRKFVADKSWRVRYMVADQLSDLCDALGSRATRSELLPSFLRLLKDGEPEVRTAAAFKVTHIARRVAALEAGPNAADVVGAELLTRDMLPVVRELVRDSSQHVRAALAGNIMGLAPVLGEAATASELLEMILVLLKDDFPDVRLNVIARLDKVSFVMGMVSNELLPAIVELAEDRNWRVRLAIIEHMPLLARQLGADFFDGNTKLGSQCMHWLGDCVYSIRDAATVNLRALTEVFGVDWAKQHIVPQVLQQFASSTNYLYRMTALQSFGVLAAVLPAETVEKSFLPVILERACKDPVPNIRFGAAKTLQQIIPYVRSVEVRDALIRPSLQTLASDGEKDKDVSFFAHQALAQVSSRRRDDGDTSLGLRFALRGRRSTFDGDSFGNVPAKVVTYVTMLRQAVLASKVDDVHALYEQTFRALSDRYFSGGSWPEWSVVVEAVESIESEDDIFGFLYKELYYRHLYGSGTPTLSQQVHSWNNYCDLFGLFLRDQLVEITLPPSWLWDMVDEFVYQTEAWCAFRAKLANLSTDEVEYLRNNEDVWSVNAVLRYLHALVSKSNVCPWMLNGGIPSGSADAAAEDFDLSTRSTYRYIGYYCIVGLLRVHTLVGDYRLALMVLQPLHLVDGAVTSLYTHVTACHISLFYYMGFCQCMLRRYEDAVRILSATLSRVGRLKQFHTRSYQYEQIKKRHDQMAALMALCLALHPQHVDESLMVVVREKAGERLARMRAGEISAYEDTFGYTSPKFISPAPPVWDAGGDMSAAALSQQSTLFLRDVRQQLQLPELRSYLKLYTTIGLDKLAHFMNADEAALRAHLLGLKHKAGGSRGATAGGPPLVAVTPAAMSTSAIGAAVGADGPAVADDGAPPSAADLAFYVDGNDVHVSGTVVETRFGEYFMEQVVKSAELLAAVKRRAAAAIGPPATTSGAPVGGGAVRLAAARAARAQ</sequence>
<gene>
    <name evidence="1" type="ORF">I4F81_010619</name>
</gene>